<organism evidence="3 4">
    <name type="scientific">Rubrivirga marina</name>
    <dbReference type="NCBI Taxonomy" id="1196024"/>
    <lineage>
        <taxon>Bacteria</taxon>
        <taxon>Pseudomonadati</taxon>
        <taxon>Rhodothermota</taxon>
        <taxon>Rhodothermia</taxon>
        <taxon>Rhodothermales</taxon>
        <taxon>Rubricoccaceae</taxon>
        <taxon>Rubrivirga</taxon>
    </lineage>
</organism>
<evidence type="ECO:0000259" key="2">
    <source>
        <dbReference type="Pfam" id="PF18962"/>
    </source>
</evidence>
<dbReference type="EMBL" id="MQWD01000001">
    <property type="protein sequence ID" value="PAP75032.1"/>
    <property type="molecule type" value="Genomic_DNA"/>
</dbReference>
<accession>A0A271IV08</accession>
<name>A0A271IV08_9BACT</name>
<sequence>MTRTLLTLGVVALVAYGANAQDPLSDYVLETRGDTLVIADFFDAGGVPSTLGAVIAADTGAPAGRVYMLHAGSNGSLESGNIALYLLDAAIGAQGRPLTIVGENCGIMVQGDDPNCRPPTISGYTDASGTGVNPSISVDQDLTLKNLHFTSASTEGQAGWSFVNVDGNNLDIVWDNVLAEHNRWTMINSNDNVGTRFYVSNSYFANATDQPSRRNGGVYDNVQAPTDVMWVENTTHVQNAGMQYKFRNFSPSEVKFNHNTFVNAAGQVFLSNGYFTNFAATNNLIVNSNYQPYYPGLDAGEMYLNPDELPASAFEPHGIINLAPLPTNDAGQPIAATSAAYPDSEPFTEADRQVLVDANAAYWDESLLTIDDALNAQGVEGDVCAGDGCLEGDASLQWSDQAILANDRTMSVFMDDATYPLITWGTWYEAGAPGFANGPGRVDELYDWGFASASSDVAVSDLLPKIRTAGNEAGNEIDTEDTNNWIVFDWPIPLDLSYSNDTYLSGGYNGYPVGDLNWFPAEKSAWMATRDAEYAAIDNALATGSTLITADERGPSLIGQLGQNRPNPFSAATTIEFELATASDVTLEVFDALGRRVATLVDRELAAGAHTADWNAGSLSSGVYVYTLRAGDSVESRRMVIVR</sequence>
<keyword evidence="1" id="KW-0732">Signal</keyword>
<dbReference type="AlphaFoldDB" id="A0A271IV08"/>
<feature type="signal peptide" evidence="1">
    <location>
        <begin position="1"/>
        <end position="20"/>
    </location>
</feature>
<dbReference type="RefSeq" id="WP_095508658.1">
    <property type="nucleotide sequence ID" value="NZ_MQWD01000001.1"/>
</dbReference>
<evidence type="ECO:0000313" key="3">
    <source>
        <dbReference type="EMBL" id="PAP75032.1"/>
    </source>
</evidence>
<comment type="caution">
    <text evidence="3">The sequence shown here is derived from an EMBL/GenBank/DDBJ whole genome shotgun (WGS) entry which is preliminary data.</text>
</comment>
<evidence type="ECO:0000313" key="4">
    <source>
        <dbReference type="Proteomes" id="UP000216339"/>
    </source>
</evidence>
<evidence type="ECO:0000256" key="1">
    <source>
        <dbReference type="SAM" id="SignalP"/>
    </source>
</evidence>
<dbReference type="SUPFAM" id="SSF51126">
    <property type="entry name" value="Pectin lyase-like"/>
    <property type="match status" value="1"/>
</dbReference>
<protein>
    <recommendedName>
        <fullName evidence="2">Secretion system C-terminal sorting domain-containing protein</fullName>
    </recommendedName>
</protein>
<gene>
    <name evidence="3" type="ORF">BSZ37_00470</name>
</gene>
<reference evidence="3 4" key="1">
    <citation type="submission" date="2016-11" db="EMBL/GenBank/DDBJ databases">
        <title>Study of marine rhodopsin-containing bacteria.</title>
        <authorList>
            <person name="Yoshizawa S."/>
            <person name="Kumagai Y."/>
            <person name="Kogure K."/>
        </authorList>
    </citation>
    <scope>NUCLEOTIDE SEQUENCE [LARGE SCALE GENOMIC DNA]</scope>
    <source>
        <strain evidence="3 4">SAORIC-28</strain>
    </source>
</reference>
<dbReference type="OrthoDB" id="952861at2"/>
<dbReference type="Pfam" id="PF18962">
    <property type="entry name" value="Por_Secre_tail"/>
    <property type="match status" value="1"/>
</dbReference>
<dbReference type="NCBIfam" id="TIGR04183">
    <property type="entry name" value="Por_Secre_tail"/>
    <property type="match status" value="1"/>
</dbReference>
<dbReference type="InterPro" id="IPR026444">
    <property type="entry name" value="Secre_tail"/>
</dbReference>
<dbReference type="InterPro" id="IPR011050">
    <property type="entry name" value="Pectin_lyase_fold/virulence"/>
</dbReference>
<dbReference type="Proteomes" id="UP000216339">
    <property type="component" value="Unassembled WGS sequence"/>
</dbReference>
<proteinExistence type="predicted"/>
<feature type="domain" description="Secretion system C-terminal sorting" evidence="2">
    <location>
        <begin position="566"/>
        <end position="641"/>
    </location>
</feature>
<feature type="chain" id="PRO_5012379773" description="Secretion system C-terminal sorting domain-containing protein" evidence="1">
    <location>
        <begin position="21"/>
        <end position="643"/>
    </location>
</feature>
<keyword evidence="4" id="KW-1185">Reference proteome</keyword>
<dbReference type="Gene3D" id="2.60.40.4070">
    <property type="match status" value="1"/>
</dbReference>